<feature type="region of interest" description="Disordered" evidence="4">
    <location>
        <begin position="51"/>
        <end position="78"/>
    </location>
</feature>
<dbReference type="SUPFAM" id="SSF52200">
    <property type="entry name" value="Toll/Interleukin receptor TIR domain"/>
    <property type="match status" value="2"/>
</dbReference>
<dbReference type="InterPro" id="IPR002110">
    <property type="entry name" value="Ankyrin_rpt"/>
</dbReference>
<feature type="domain" description="TIR" evidence="6">
    <location>
        <begin position="625"/>
        <end position="758"/>
    </location>
</feature>
<accession>A0A3R6WH64</accession>
<evidence type="ECO:0000313" key="7">
    <source>
        <dbReference type="EMBL" id="RHY80848.1"/>
    </source>
</evidence>
<feature type="transmembrane region" description="Helical" evidence="5">
    <location>
        <begin position="198"/>
        <end position="227"/>
    </location>
</feature>
<keyword evidence="2 3" id="KW-0040">ANK repeat</keyword>
<evidence type="ECO:0000313" key="8">
    <source>
        <dbReference type="EMBL" id="RHZ18262.1"/>
    </source>
</evidence>
<dbReference type="Pfam" id="PF12796">
    <property type="entry name" value="Ank_2"/>
    <property type="match status" value="1"/>
</dbReference>
<dbReference type="InterPro" id="IPR036770">
    <property type="entry name" value="Ankyrin_rpt-contain_sf"/>
</dbReference>
<dbReference type="VEuPathDB" id="FungiDB:H257_04844"/>
<dbReference type="PROSITE" id="PS50104">
    <property type="entry name" value="TIR"/>
    <property type="match status" value="1"/>
</dbReference>
<proteinExistence type="predicted"/>
<feature type="transmembrane region" description="Helical" evidence="5">
    <location>
        <begin position="110"/>
        <end position="131"/>
    </location>
</feature>
<feature type="transmembrane region" description="Helical" evidence="5">
    <location>
        <begin position="151"/>
        <end position="177"/>
    </location>
</feature>
<evidence type="ECO:0000256" key="1">
    <source>
        <dbReference type="ARBA" id="ARBA00022737"/>
    </source>
</evidence>
<dbReference type="Proteomes" id="UP000285430">
    <property type="component" value="Unassembled WGS sequence"/>
</dbReference>
<evidence type="ECO:0000256" key="2">
    <source>
        <dbReference type="ARBA" id="ARBA00023043"/>
    </source>
</evidence>
<evidence type="ECO:0000313" key="9">
    <source>
        <dbReference type="Proteomes" id="UP000285430"/>
    </source>
</evidence>
<organism evidence="7 10">
    <name type="scientific">Aphanomyces astaci</name>
    <name type="common">Crayfish plague agent</name>
    <dbReference type="NCBI Taxonomy" id="112090"/>
    <lineage>
        <taxon>Eukaryota</taxon>
        <taxon>Sar</taxon>
        <taxon>Stramenopiles</taxon>
        <taxon>Oomycota</taxon>
        <taxon>Saprolegniomycetes</taxon>
        <taxon>Saprolegniales</taxon>
        <taxon>Verrucalvaceae</taxon>
        <taxon>Aphanomyces</taxon>
    </lineage>
</organism>
<dbReference type="EMBL" id="QUTH01003629">
    <property type="protein sequence ID" value="RHZ18262.1"/>
    <property type="molecule type" value="Genomic_DNA"/>
</dbReference>
<dbReference type="PROSITE" id="PS50297">
    <property type="entry name" value="ANK_REP_REGION"/>
    <property type="match status" value="3"/>
</dbReference>
<dbReference type="Gene3D" id="1.25.40.20">
    <property type="entry name" value="Ankyrin repeat-containing domain"/>
    <property type="match status" value="3"/>
</dbReference>
<gene>
    <name evidence="7" type="ORF">DYB35_009706</name>
    <name evidence="8" type="ORF">DYB37_007095</name>
</gene>
<dbReference type="PANTHER" id="PTHR24126">
    <property type="entry name" value="ANKYRIN REPEAT, PH AND SEC7 DOMAIN CONTAINING PROTEIN SECG-RELATED"/>
    <property type="match status" value="1"/>
</dbReference>
<dbReference type="InterPro" id="IPR035897">
    <property type="entry name" value="Toll_tir_struct_dom_sf"/>
</dbReference>
<feature type="transmembrane region" description="Helical" evidence="5">
    <location>
        <begin position="239"/>
        <end position="259"/>
    </location>
</feature>
<comment type="caution">
    <text evidence="7">The sequence shown here is derived from an EMBL/GenBank/DDBJ whole genome shotgun (WGS) entry which is preliminary data.</text>
</comment>
<dbReference type="Proteomes" id="UP000285712">
    <property type="component" value="Unassembled WGS sequence"/>
</dbReference>
<dbReference type="Pfam" id="PF13676">
    <property type="entry name" value="TIR_2"/>
    <property type="match status" value="2"/>
</dbReference>
<dbReference type="EMBL" id="QUTG01008425">
    <property type="protein sequence ID" value="RHY80848.1"/>
    <property type="molecule type" value="Genomic_DNA"/>
</dbReference>
<feature type="repeat" description="ANK" evidence="3">
    <location>
        <begin position="347"/>
        <end position="379"/>
    </location>
</feature>
<dbReference type="SUPFAM" id="SSF48403">
    <property type="entry name" value="Ankyrin repeat"/>
    <property type="match status" value="1"/>
</dbReference>
<dbReference type="SMART" id="SM00248">
    <property type="entry name" value="ANK"/>
    <property type="match status" value="6"/>
</dbReference>
<keyword evidence="5" id="KW-0812">Transmembrane</keyword>
<dbReference type="PANTHER" id="PTHR24126:SF14">
    <property type="entry name" value="ANK_REP_REGION DOMAIN-CONTAINING PROTEIN"/>
    <property type="match status" value="1"/>
</dbReference>
<reference evidence="9 10" key="1">
    <citation type="submission" date="2018-08" db="EMBL/GenBank/DDBJ databases">
        <title>Aphanomyces genome sequencing and annotation.</title>
        <authorList>
            <person name="Minardi D."/>
            <person name="Oidtmann B."/>
            <person name="Van Der Giezen M."/>
            <person name="Studholme D.J."/>
        </authorList>
    </citation>
    <scope>NUCLEOTIDE SEQUENCE [LARGE SCALE GENOMIC DNA]</scope>
    <source>
        <strain evidence="8 9">Da</strain>
        <strain evidence="7 10">Sv</strain>
    </source>
</reference>
<dbReference type="GO" id="GO:0007165">
    <property type="term" value="P:signal transduction"/>
    <property type="evidence" value="ECO:0007669"/>
    <property type="project" value="InterPro"/>
</dbReference>
<evidence type="ECO:0000256" key="4">
    <source>
        <dbReference type="SAM" id="MobiDB-lite"/>
    </source>
</evidence>
<protein>
    <recommendedName>
        <fullName evidence="6">TIR domain-containing protein</fullName>
    </recommendedName>
</protein>
<evidence type="ECO:0000259" key="6">
    <source>
        <dbReference type="PROSITE" id="PS50104"/>
    </source>
</evidence>
<evidence type="ECO:0000256" key="3">
    <source>
        <dbReference type="PROSITE-ProRule" id="PRU00023"/>
    </source>
</evidence>
<sequence length="982" mass="109534">MPPCCSAPRCLTHQQNILNTSAASTIKTPLLPSMTTKEEIHVSIHGIKEFPDGYDEPRGHGPRYSQTESPAEMGSMKRPPAHSAIQMMQKLPSSVLGFSFTCNSFFARRLFVSGFTIVVIDVSALVLLYFFRDRKYRMWRNDNDFQCDRWVSFAAFSYWCGAAVFFLTLPATGIRMFELFTRKKPSDLSDKKFKVTRTWYLQFCEVLAVFLVVYMVCLTLGCIGYLINNQFRCYRVLDIAYACAAIVVFCSQFAFISHFTQFREHIKMQLGAFRESNQTGDIRAHWGTKRAKTSVQHIRKQLYKAVEHGNLDDVQALLDEAALLLGNAFAQHMYPSAKLVFGYFAVSQKNPVHVAASMGNIPALRLLFAAGFDVNALDKVSRVRISTSDLFWFFIRYVVEQPVSSVDQHKHKRLTLLTPLHCAVATSQIDTVRFLVDEMHAAVDTLAVSPSAADRIPPLFYAEHPNIVEILLSAGANLLMVPGSGVQKYLKMKVDPDCLGEHGYIGVNIRTPMHWAAINGQASTVDVLIQGGADPNFQDARGRSPLHWAVRNNKALVEFGGDINFQLKSSGDTALHIAIKHEKQDTATALVGCGASIMATNHAGFRAIDIATSTALQFAIKSAAGHRDVMISYTHSHAQVALKLRQSLEAVNITAWLDTMDPSGIGGGSVWREEIAKGISNATLLVAIITEDYTRSEWCLKELATAKQVGTPVLPISTENVRLNEELQVYLYTRQIVPFEPAITHIDNTNPRNITYEYNEAKYNVQFRLLLDGIRDEIEKKRKKTAHLRSQLTMLSPTGSNTSSFFASPRASPSPAQGLLDRKFVFLAHGDCHRSFSRRLYIELTKHKQLECYLDLKTSQEMSVRVHAAKDAILRCSAVIVILSAKSAKSELLNDQLAFAEDKGKPIFPVILHSDFTLPPSQMYSLSRTTLHHFAVDMGFAPSFEYLWTSLKSRVGLGAIEEADEELNLLSSSSRVVNGGMV</sequence>
<feature type="repeat" description="ANK" evidence="3">
    <location>
        <begin position="570"/>
        <end position="602"/>
    </location>
</feature>
<dbReference type="Pfam" id="PF00023">
    <property type="entry name" value="Ank"/>
    <property type="match status" value="1"/>
</dbReference>
<keyword evidence="1" id="KW-0677">Repeat</keyword>
<evidence type="ECO:0000313" key="10">
    <source>
        <dbReference type="Proteomes" id="UP000285712"/>
    </source>
</evidence>
<dbReference type="InterPro" id="IPR000157">
    <property type="entry name" value="TIR_dom"/>
</dbReference>
<dbReference type="Gene3D" id="3.40.50.10140">
    <property type="entry name" value="Toll/interleukin-1 receptor homology (TIR) domain"/>
    <property type="match status" value="2"/>
</dbReference>
<name>A0A3R6WH64_APHAT</name>
<dbReference type="PROSITE" id="PS50088">
    <property type="entry name" value="ANK_REPEAT"/>
    <property type="match status" value="3"/>
</dbReference>
<dbReference type="AlphaFoldDB" id="A0A3R6WH64"/>
<feature type="repeat" description="ANK" evidence="3">
    <location>
        <begin position="508"/>
        <end position="540"/>
    </location>
</feature>
<keyword evidence="5" id="KW-0472">Membrane</keyword>
<keyword evidence="5" id="KW-1133">Transmembrane helix</keyword>
<evidence type="ECO:0000256" key="5">
    <source>
        <dbReference type="SAM" id="Phobius"/>
    </source>
</evidence>